<dbReference type="Pfam" id="PF00185">
    <property type="entry name" value="OTCace"/>
    <property type="match status" value="1"/>
</dbReference>
<comment type="caution">
    <text evidence="10">The sequence shown here is derived from an EMBL/GenBank/DDBJ whole genome shotgun (WGS) entry which is preliminary data.</text>
</comment>
<dbReference type="RefSeq" id="WP_349642129.1">
    <property type="nucleotide sequence ID" value="NZ_CAWVOH010000002.1"/>
</dbReference>
<dbReference type="Pfam" id="PF02729">
    <property type="entry name" value="OTCace_N"/>
    <property type="match status" value="1"/>
</dbReference>
<gene>
    <name evidence="7" type="primary">pyrB</name>
    <name evidence="10" type="ORF">R54876_GBNLAHCA_01153</name>
</gene>
<dbReference type="PRINTS" id="PR00100">
    <property type="entry name" value="AOTCASE"/>
</dbReference>
<feature type="binding site" evidence="7">
    <location>
        <position position="133"/>
    </location>
    <ligand>
        <name>carbamoyl phosphate</name>
        <dbReference type="ChEBI" id="CHEBI:58228"/>
    </ligand>
</feature>
<feature type="binding site" evidence="7">
    <location>
        <position position="166"/>
    </location>
    <ligand>
        <name>L-aspartate</name>
        <dbReference type="ChEBI" id="CHEBI:29991"/>
    </ligand>
</feature>
<comment type="subunit">
    <text evidence="7">Heterododecamer (2C3:3R2) of six catalytic PyrB chains organized as two trimers (C3), and six regulatory PyrI chains organized as three dimers (R2).</text>
</comment>
<keyword evidence="11" id="KW-1185">Reference proteome</keyword>
<feature type="binding site" evidence="7">
    <location>
        <position position="54"/>
    </location>
    <ligand>
        <name>carbamoyl phosphate</name>
        <dbReference type="ChEBI" id="CHEBI:58228"/>
    </ligand>
</feature>
<dbReference type="SUPFAM" id="SSF53671">
    <property type="entry name" value="Aspartate/ornithine carbamoyltransferase"/>
    <property type="match status" value="1"/>
</dbReference>
<organism evidence="10 11">
    <name type="scientific">Eupransor demetentiae</name>
    <dbReference type="NCBI Taxonomy" id="3109584"/>
    <lineage>
        <taxon>Bacteria</taxon>
        <taxon>Bacillati</taxon>
        <taxon>Bacillota</taxon>
        <taxon>Bacilli</taxon>
        <taxon>Lactobacillales</taxon>
        <taxon>Lactobacillaceae</taxon>
        <taxon>Eupransor</taxon>
    </lineage>
</organism>
<evidence type="ECO:0000256" key="2">
    <source>
        <dbReference type="ARBA" id="ARBA00008896"/>
    </source>
</evidence>
<dbReference type="PANTHER" id="PTHR45753:SF6">
    <property type="entry name" value="ASPARTATE CARBAMOYLTRANSFERASE"/>
    <property type="match status" value="1"/>
</dbReference>
<feature type="binding site" evidence="7">
    <location>
        <position position="53"/>
    </location>
    <ligand>
        <name>carbamoyl phosphate</name>
        <dbReference type="ChEBI" id="CHEBI:58228"/>
    </ligand>
</feature>
<accession>A0ABM9N5U2</accession>
<comment type="similarity">
    <text evidence="2 7">Belongs to the aspartate/ornithine carbamoyltransferase superfamily. ATCase family.</text>
</comment>
<evidence type="ECO:0000256" key="3">
    <source>
        <dbReference type="ARBA" id="ARBA00022679"/>
    </source>
</evidence>
<comment type="function">
    <text evidence="5 7">Catalyzes the condensation of carbamoyl phosphate and aspartate to form carbamoyl aspartate and inorganic phosphate, the committed step in the de novo pyrimidine nucleotide biosynthesis pathway.</text>
</comment>
<dbReference type="Proteomes" id="UP001314241">
    <property type="component" value="Unassembled WGS sequence"/>
</dbReference>
<protein>
    <recommendedName>
        <fullName evidence="7">Aspartate carbamoyltransferase</fullName>
        <ecNumber evidence="7">2.1.3.2</ecNumber>
    </recommendedName>
    <alternativeName>
        <fullName evidence="7">Aspartate transcarbamylase</fullName>
        <shortName evidence="7">ATCase</shortName>
    </alternativeName>
</protein>
<evidence type="ECO:0000259" key="8">
    <source>
        <dbReference type="Pfam" id="PF00185"/>
    </source>
</evidence>
<dbReference type="EMBL" id="CAWVOH010000002">
    <property type="protein sequence ID" value="CAK8054583.1"/>
    <property type="molecule type" value="Genomic_DNA"/>
</dbReference>
<dbReference type="PROSITE" id="PS00097">
    <property type="entry name" value="CARBAMOYLTRANSFERASE"/>
    <property type="match status" value="1"/>
</dbReference>
<sequence length="309" mass="34601">MTFSKDFLDLSRCSKEEIHELLDLAAAYRDGQQPTALKRDVTVANLFFENSTRTVTSFQMAEHRLGLSRFNINPQTSSMKKGESMGDTLKTLQAIGLDLAVIRHSQTAWYKQLEKDPKLAISLINAGDGAGLHPSQTLLDLLTIRTEFGHFEGLKIVIAGDIAHSRVAKSDARLFKELGMQVYFAGPEEWWEDDLAEFGEFLPLDDCLAKVDVVICLRVQLERLNDQSVASFAPADYFHQYGLTEERAAKMKPGAIIMHPAPVNRGVEIASDLVDGPRSRIFTQMHNGVFARMALLTKVLQFRGLMEEK</sequence>
<feature type="domain" description="Aspartate/ornithine carbamoyltransferase carbamoyl-P binding" evidence="9">
    <location>
        <begin position="5"/>
        <end position="145"/>
    </location>
</feature>
<evidence type="ECO:0000259" key="9">
    <source>
        <dbReference type="Pfam" id="PF02729"/>
    </source>
</evidence>
<dbReference type="NCBIfam" id="NF002032">
    <property type="entry name" value="PRK00856.1"/>
    <property type="match status" value="1"/>
</dbReference>
<dbReference type="Gene3D" id="3.40.50.1370">
    <property type="entry name" value="Aspartate/ornithine carbamoyltransferase"/>
    <property type="match status" value="2"/>
</dbReference>
<dbReference type="InterPro" id="IPR006132">
    <property type="entry name" value="Asp/Orn_carbamoyltranf_P-bd"/>
</dbReference>
<keyword evidence="4 7" id="KW-0665">Pyrimidine biosynthesis</keyword>
<keyword evidence="3 7" id="KW-0808">Transferase</keyword>
<dbReference type="InterPro" id="IPR006130">
    <property type="entry name" value="Asp/Orn_carbamoylTrfase"/>
</dbReference>
<feature type="binding site" evidence="7">
    <location>
        <position position="103"/>
    </location>
    <ligand>
        <name>carbamoyl phosphate</name>
        <dbReference type="ChEBI" id="CHEBI:58228"/>
    </ligand>
</feature>
<dbReference type="NCBIfam" id="TIGR00670">
    <property type="entry name" value="asp_carb_tr"/>
    <property type="match status" value="1"/>
</dbReference>
<dbReference type="InterPro" id="IPR036901">
    <property type="entry name" value="Asp/Orn_carbamoylTrfase_sf"/>
</dbReference>
<dbReference type="PANTHER" id="PTHR45753">
    <property type="entry name" value="ORNITHINE CARBAMOYLTRANSFERASE, MITOCHONDRIAL"/>
    <property type="match status" value="1"/>
</dbReference>
<feature type="binding site" evidence="7">
    <location>
        <position position="136"/>
    </location>
    <ligand>
        <name>carbamoyl phosphate</name>
        <dbReference type="ChEBI" id="CHEBI:58228"/>
    </ligand>
</feature>
<evidence type="ECO:0000313" key="11">
    <source>
        <dbReference type="Proteomes" id="UP001314241"/>
    </source>
</evidence>
<reference evidence="10 11" key="1">
    <citation type="submission" date="2024-01" db="EMBL/GenBank/DDBJ databases">
        <authorList>
            <person name="Botero Cardona J."/>
        </authorList>
    </citation>
    <scope>NUCLEOTIDE SEQUENCE [LARGE SCALE GENOMIC DNA]</scope>
    <source>
        <strain evidence="10 11">LMG 33000</strain>
    </source>
</reference>
<evidence type="ECO:0000256" key="5">
    <source>
        <dbReference type="ARBA" id="ARBA00043884"/>
    </source>
</evidence>
<comment type="catalytic activity">
    <reaction evidence="6 7">
        <text>carbamoyl phosphate + L-aspartate = N-carbamoyl-L-aspartate + phosphate + H(+)</text>
        <dbReference type="Rhea" id="RHEA:20013"/>
        <dbReference type="ChEBI" id="CHEBI:15378"/>
        <dbReference type="ChEBI" id="CHEBI:29991"/>
        <dbReference type="ChEBI" id="CHEBI:32814"/>
        <dbReference type="ChEBI" id="CHEBI:43474"/>
        <dbReference type="ChEBI" id="CHEBI:58228"/>
        <dbReference type="EC" id="2.1.3.2"/>
    </reaction>
</comment>
<dbReference type="InterPro" id="IPR002082">
    <property type="entry name" value="Asp_carbamoyltransf"/>
</dbReference>
<dbReference type="EC" id="2.1.3.2" evidence="7"/>
<feature type="binding site" evidence="7">
    <location>
        <position position="262"/>
    </location>
    <ligand>
        <name>carbamoyl phosphate</name>
        <dbReference type="ChEBI" id="CHEBI:58228"/>
    </ligand>
</feature>
<evidence type="ECO:0000256" key="1">
    <source>
        <dbReference type="ARBA" id="ARBA00004852"/>
    </source>
</evidence>
<dbReference type="HAMAP" id="MF_00001">
    <property type="entry name" value="Asp_carb_tr"/>
    <property type="match status" value="1"/>
</dbReference>
<dbReference type="PRINTS" id="PR00101">
    <property type="entry name" value="ATCASE"/>
</dbReference>
<feature type="domain" description="Aspartate/ornithine carbamoyltransferase Asp/Orn-binding" evidence="8">
    <location>
        <begin position="152"/>
        <end position="297"/>
    </location>
</feature>
<evidence type="ECO:0000313" key="10">
    <source>
        <dbReference type="EMBL" id="CAK8054583.1"/>
    </source>
</evidence>
<evidence type="ECO:0000256" key="6">
    <source>
        <dbReference type="ARBA" id="ARBA00048859"/>
    </source>
</evidence>
<evidence type="ECO:0000256" key="4">
    <source>
        <dbReference type="ARBA" id="ARBA00022975"/>
    </source>
</evidence>
<proteinExistence type="inferred from homology"/>
<comment type="pathway">
    <text evidence="1 7">Pyrimidine metabolism; UMP biosynthesis via de novo pathway; (S)-dihydroorotate from bicarbonate: step 2/3.</text>
</comment>
<feature type="binding site" evidence="7">
    <location>
        <position position="218"/>
    </location>
    <ligand>
        <name>L-aspartate</name>
        <dbReference type="ChEBI" id="CHEBI:29991"/>
    </ligand>
</feature>
<feature type="binding site" evidence="7">
    <location>
        <position position="261"/>
    </location>
    <ligand>
        <name>carbamoyl phosphate</name>
        <dbReference type="ChEBI" id="CHEBI:58228"/>
    </ligand>
</feature>
<evidence type="ECO:0000256" key="7">
    <source>
        <dbReference type="HAMAP-Rule" id="MF_00001"/>
    </source>
</evidence>
<name>A0ABM9N5U2_9LACO</name>
<dbReference type="InterPro" id="IPR006131">
    <property type="entry name" value="Asp_carbamoyltransf_Asp/Orn-bd"/>
</dbReference>
<dbReference type="GO" id="GO:0004070">
    <property type="term" value="F:aspartate carbamoyltransferase activity"/>
    <property type="evidence" value="ECO:0007669"/>
    <property type="project" value="UniProtKB-EC"/>
</dbReference>
<feature type="binding site" evidence="7">
    <location>
        <position position="81"/>
    </location>
    <ligand>
        <name>L-aspartate</name>
        <dbReference type="ChEBI" id="CHEBI:29991"/>
    </ligand>
</feature>